<sequence length="343" mass="39004">MTRMTINKKFLHVTFAVLLFSSSLIARTGGEVYKFYKNIDYDFFFDKLEVSFDICKCEIETSDQWLAGFKYTLVEPIGFIESSITPMHFVGLDIKTADAKKLMRKQGTSRKGDDSTTFRHAHFIIFPVLGYTLGLVQDFFCFERASVFNMAYISEVIPSHNNDLVALAEETVKPVSKIWFANPVAEAACGADCASSTAGYPINSLYWCDGCRGSVTGSDTGWSRASEPLEDTESVAFRVINRMHAYSGMLKTKESTFAYNPVGSHMKSSMCEARYFPVIVKDQYYLQLAKEDKSWDAKNFGKIRFQYDFKTDPTDEDSVFFWLWRERNMCGGAAKCRSTFNDQ</sequence>
<organism evidence="2 3">
    <name type="scientific">Sulfurospirillum multivorans (strain DM 12446 / JCM 15788 / NBRC 109480)</name>
    <dbReference type="NCBI Taxonomy" id="1150621"/>
    <lineage>
        <taxon>Bacteria</taxon>
        <taxon>Pseudomonadati</taxon>
        <taxon>Campylobacterota</taxon>
        <taxon>Epsilonproteobacteria</taxon>
        <taxon>Campylobacterales</taxon>
        <taxon>Sulfurospirillaceae</taxon>
        <taxon>Sulfurospirillum</taxon>
    </lineage>
</organism>
<dbReference type="AlphaFoldDB" id="A0AA86AMK0"/>
<keyword evidence="1" id="KW-0732">Signal</keyword>
<name>A0AA86AMK0_SULMK</name>
<reference evidence="2 3" key="1">
    <citation type="journal article" date="2014" name="Environ. Microbiol.">
        <title>Insights into organohalide respiration and the versatile catabolism of Sulfurospirillum multivorans gained from comparative genomics and physiological studies.</title>
        <authorList>
            <person name="Goris T."/>
            <person name="Schubert T."/>
            <person name="Gadkari J."/>
            <person name="Wubet T."/>
            <person name="Tarkka M."/>
            <person name="Buscot F."/>
            <person name="Adrian L."/>
            <person name="Diekert G."/>
        </authorList>
    </citation>
    <scope>NUCLEOTIDE SEQUENCE [LARGE SCALE GENOMIC DNA]</scope>
    <source>
        <strain evidence="3">DM 12446 / JCM 15788 / NBRC 109480</strain>
    </source>
</reference>
<gene>
    <name evidence="2" type="ORF">SMUL_1754</name>
</gene>
<dbReference type="KEGG" id="smul:SMUL_1754"/>
<evidence type="ECO:0000313" key="2">
    <source>
        <dbReference type="EMBL" id="AHJ13009.1"/>
    </source>
</evidence>
<feature type="signal peptide" evidence="1">
    <location>
        <begin position="1"/>
        <end position="26"/>
    </location>
</feature>
<accession>A0AA86AMK0</accession>
<dbReference type="Proteomes" id="UP000019322">
    <property type="component" value="Chromosome"/>
</dbReference>
<dbReference type="Pfam" id="PF06834">
    <property type="entry name" value="TraU"/>
    <property type="match status" value="1"/>
</dbReference>
<proteinExistence type="predicted"/>
<evidence type="ECO:0000313" key="3">
    <source>
        <dbReference type="Proteomes" id="UP000019322"/>
    </source>
</evidence>
<dbReference type="EMBL" id="CP007201">
    <property type="protein sequence ID" value="AHJ13009.1"/>
    <property type="molecule type" value="Genomic_DNA"/>
</dbReference>
<dbReference type="InterPro" id="IPR009649">
    <property type="entry name" value="TraU"/>
</dbReference>
<protein>
    <submittedName>
        <fullName evidence="2">IncF plasmid conjugative transfer pilus assembly protein TraU</fullName>
    </submittedName>
</protein>
<feature type="chain" id="PRO_5041728143" evidence="1">
    <location>
        <begin position="27"/>
        <end position="343"/>
    </location>
</feature>
<evidence type="ECO:0000256" key="1">
    <source>
        <dbReference type="SAM" id="SignalP"/>
    </source>
</evidence>